<dbReference type="CDD" id="cd06170">
    <property type="entry name" value="LuxR_C_like"/>
    <property type="match status" value="1"/>
</dbReference>
<dbReference type="RefSeq" id="WP_151504022.1">
    <property type="nucleotide sequence ID" value="NZ_VXLD01000002.1"/>
</dbReference>
<dbReference type="InterPro" id="IPR011990">
    <property type="entry name" value="TPR-like_helical_dom_sf"/>
</dbReference>
<dbReference type="EMBL" id="VXLD01000002">
    <property type="protein sequence ID" value="KAB1857797.1"/>
    <property type="molecule type" value="Genomic_DNA"/>
</dbReference>
<dbReference type="PRINTS" id="PR00038">
    <property type="entry name" value="HTHLUXR"/>
</dbReference>
<keyword evidence="2" id="KW-0238">DNA-binding</keyword>
<dbReference type="PANTHER" id="PTHR44688:SF16">
    <property type="entry name" value="DNA-BINDING TRANSCRIPTIONAL ACTIVATOR DEVR_DOSR"/>
    <property type="match status" value="1"/>
</dbReference>
<dbReference type="InterPro" id="IPR036388">
    <property type="entry name" value="WH-like_DNA-bd_sf"/>
</dbReference>
<evidence type="ECO:0000259" key="4">
    <source>
        <dbReference type="PROSITE" id="PS50043"/>
    </source>
</evidence>
<dbReference type="Gene3D" id="1.25.40.10">
    <property type="entry name" value="Tetratricopeptide repeat domain"/>
    <property type="match status" value="1"/>
</dbReference>
<dbReference type="Pfam" id="PF00196">
    <property type="entry name" value="GerE"/>
    <property type="match status" value="1"/>
</dbReference>
<dbReference type="Pfam" id="PF25873">
    <property type="entry name" value="WHD_MalT"/>
    <property type="match status" value="1"/>
</dbReference>
<feature type="domain" description="HTH luxR-type" evidence="4">
    <location>
        <begin position="829"/>
        <end position="894"/>
    </location>
</feature>
<dbReference type="InterPro" id="IPR000792">
    <property type="entry name" value="Tscrpt_reg_LuxR_C"/>
</dbReference>
<dbReference type="SMART" id="SM00421">
    <property type="entry name" value="HTH_LUXR"/>
    <property type="match status" value="1"/>
</dbReference>
<dbReference type="Gene3D" id="3.40.50.300">
    <property type="entry name" value="P-loop containing nucleotide triphosphate hydrolases"/>
    <property type="match status" value="1"/>
</dbReference>
<gene>
    <name evidence="5" type="ORF">F4W09_03370</name>
</gene>
<accession>A0A5N4WH81</accession>
<dbReference type="GO" id="GO:0006355">
    <property type="term" value="P:regulation of DNA-templated transcription"/>
    <property type="evidence" value="ECO:0007669"/>
    <property type="project" value="InterPro"/>
</dbReference>
<evidence type="ECO:0000313" key="6">
    <source>
        <dbReference type="Proteomes" id="UP000325788"/>
    </source>
</evidence>
<keyword evidence="1" id="KW-0805">Transcription regulation</keyword>
<protein>
    <submittedName>
        <fullName evidence="5">Helix-turn-helix transcriptional regulator</fullName>
    </submittedName>
</protein>
<evidence type="ECO:0000313" key="5">
    <source>
        <dbReference type="EMBL" id="KAB1857797.1"/>
    </source>
</evidence>
<dbReference type="SUPFAM" id="SSF52540">
    <property type="entry name" value="P-loop containing nucleoside triphosphate hydrolases"/>
    <property type="match status" value="1"/>
</dbReference>
<comment type="caution">
    <text evidence="5">The sequence shown here is derived from an EMBL/GenBank/DDBJ whole genome shotgun (WGS) entry which is preliminary data.</text>
</comment>
<dbReference type="PANTHER" id="PTHR44688">
    <property type="entry name" value="DNA-BINDING TRANSCRIPTIONAL ACTIVATOR DEVR_DOSR"/>
    <property type="match status" value="1"/>
</dbReference>
<sequence>MQVLKTKLSRPSVMSDKAMQRPELLSQMLEYCQSSLVFIHAAAGYGKTTLMFQMSEVLLNQGKTVKWLTLDGDDNDPIRFYHYLWLSLLGLEQLNDLPEGQVHKQNIIDLAQKIEDIDSETILFIDELEAIENPECLNLLWWFYQYLPLNCHLVIASRTKPNWSFAKEYLLGRLKLVTAGQLSIKTEDSAALIHFLKQQNFDHVTLTPELAELLIHKTEGWLTGIQLTNLYLKKYHDAGAVIQSLSGAHNQIVDYLSEQVFLQLSEEMQTFLMNISILRKVCLSNIQEVAQNSTSSKLLELMIQKGLFLQALDEQHTWYRIHHLFREFLENRFKVLDIEDFRAAHLRAAGWYQKNNYLMESIYHAQHAENQELVLELLSHVSRDLMLGGSYYSLIELVKSIPDSLLIQKAALLYDMIWSLIITHQHLLSAHYLQLWLKLDPKDRIKGDDQLALDPMLALVGDDMKLAYELAQANVSKLSDNSYFVRAPLIGIGALYHICLGKIIEARKIIIQTRAIYIQGQNVFGLIITDCIEALSDYLEGNVEKALVKFDYIGRSEDYIKLGANEFLMTIVKMIISSVKASLYYDLNEITLAEEALKHFNNGEQLIIPDLAIIGYELLLRLAHLSEDAQAEQTCLTQSQICSNNWSMPRLSRTVQNVYQQYQWFDRKHKLNDINADELEEICQRHIEKTLNMSNVITGDDLMLYRQLIFLAREPQAKVFLEQEFDRIVTYPFRHARILLLLALADYRLNYNDAAFMWFEQALVILEPSKAVRIVLDEHPLIFQVLADYMRHYGQTKEKKEPKLLAFTEMLAGLCNVPSFEATADNDISTVKSELLSKRELQILQKVSEGCTDIELADKVFLSVNTVKWHLRNIYNKLGVRSRLEAVTEAKKKGLIL</sequence>
<reference evidence="5 6" key="1">
    <citation type="submission" date="2019-09" db="EMBL/GenBank/DDBJ databases">
        <title>Draft genome sequence of Acinetobacter tandoii W4-4-4 isolated from environmental water sample.</title>
        <authorList>
            <person name="Wee S.K."/>
            <person name="Yan B."/>
            <person name="Mustaffa S.B."/>
            <person name="Yap E.P.H."/>
        </authorList>
    </citation>
    <scope>NUCLEOTIDE SEQUENCE [LARGE SCALE GENOMIC DNA]</scope>
    <source>
        <strain evidence="5 6">W4-4-4</strain>
    </source>
</reference>
<dbReference type="Proteomes" id="UP000325788">
    <property type="component" value="Unassembled WGS sequence"/>
</dbReference>
<dbReference type="InterPro" id="IPR016032">
    <property type="entry name" value="Sig_transdc_resp-reg_C-effctor"/>
</dbReference>
<dbReference type="PROSITE" id="PS50043">
    <property type="entry name" value="HTH_LUXR_2"/>
    <property type="match status" value="1"/>
</dbReference>
<evidence type="ECO:0000256" key="1">
    <source>
        <dbReference type="ARBA" id="ARBA00023015"/>
    </source>
</evidence>
<proteinExistence type="predicted"/>
<keyword evidence="3" id="KW-0804">Transcription</keyword>
<name>A0A5N4WH81_9GAMM</name>
<evidence type="ECO:0000256" key="2">
    <source>
        <dbReference type="ARBA" id="ARBA00023125"/>
    </source>
</evidence>
<dbReference type="InterPro" id="IPR027417">
    <property type="entry name" value="P-loop_NTPase"/>
</dbReference>
<dbReference type="Gene3D" id="1.10.10.10">
    <property type="entry name" value="Winged helix-like DNA-binding domain superfamily/Winged helix DNA-binding domain"/>
    <property type="match status" value="1"/>
</dbReference>
<dbReference type="AlphaFoldDB" id="A0A5N4WH81"/>
<dbReference type="InterPro" id="IPR059106">
    <property type="entry name" value="WHD_MalT"/>
</dbReference>
<evidence type="ECO:0000256" key="3">
    <source>
        <dbReference type="ARBA" id="ARBA00023163"/>
    </source>
</evidence>
<dbReference type="GO" id="GO:0003677">
    <property type="term" value="F:DNA binding"/>
    <property type="evidence" value="ECO:0007669"/>
    <property type="project" value="UniProtKB-KW"/>
</dbReference>
<organism evidence="5 6">
    <name type="scientific">Acinetobacter tandoii</name>
    <dbReference type="NCBI Taxonomy" id="202954"/>
    <lineage>
        <taxon>Bacteria</taxon>
        <taxon>Pseudomonadati</taxon>
        <taxon>Pseudomonadota</taxon>
        <taxon>Gammaproteobacteria</taxon>
        <taxon>Moraxellales</taxon>
        <taxon>Moraxellaceae</taxon>
        <taxon>Acinetobacter</taxon>
    </lineage>
</organism>
<dbReference type="SUPFAM" id="SSF46894">
    <property type="entry name" value="C-terminal effector domain of the bipartite response regulators"/>
    <property type="match status" value="1"/>
</dbReference>